<keyword evidence="4" id="KW-1185">Reference proteome</keyword>
<evidence type="ECO:0000313" key="4">
    <source>
        <dbReference type="Proteomes" id="UP001190700"/>
    </source>
</evidence>
<dbReference type="EMBL" id="LGRX02002718">
    <property type="protein sequence ID" value="KAK3283557.1"/>
    <property type="molecule type" value="Genomic_DNA"/>
</dbReference>
<keyword evidence="1" id="KW-0472">Membrane</keyword>
<accession>A0AAE0GSX3</accession>
<comment type="caution">
    <text evidence="3">The sequence shown here is derived from an EMBL/GenBank/DDBJ whole genome shotgun (WGS) entry which is preliminary data.</text>
</comment>
<feature type="signal peptide" evidence="2">
    <location>
        <begin position="1"/>
        <end position="19"/>
    </location>
</feature>
<dbReference type="AlphaFoldDB" id="A0AAE0GSX3"/>
<dbReference type="PROSITE" id="PS51257">
    <property type="entry name" value="PROKAR_LIPOPROTEIN"/>
    <property type="match status" value="1"/>
</dbReference>
<keyword evidence="2" id="KW-0732">Signal</keyword>
<feature type="chain" id="PRO_5042169775" evidence="2">
    <location>
        <begin position="20"/>
        <end position="264"/>
    </location>
</feature>
<feature type="transmembrane region" description="Helical" evidence="1">
    <location>
        <begin position="196"/>
        <end position="216"/>
    </location>
</feature>
<dbReference type="Proteomes" id="UP001190700">
    <property type="component" value="Unassembled WGS sequence"/>
</dbReference>
<proteinExistence type="predicted"/>
<evidence type="ECO:0000256" key="2">
    <source>
        <dbReference type="SAM" id="SignalP"/>
    </source>
</evidence>
<organism evidence="3 4">
    <name type="scientific">Cymbomonas tetramitiformis</name>
    <dbReference type="NCBI Taxonomy" id="36881"/>
    <lineage>
        <taxon>Eukaryota</taxon>
        <taxon>Viridiplantae</taxon>
        <taxon>Chlorophyta</taxon>
        <taxon>Pyramimonadophyceae</taxon>
        <taxon>Pyramimonadales</taxon>
        <taxon>Pyramimonadaceae</taxon>
        <taxon>Cymbomonas</taxon>
    </lineage>
</organism>
<protein>
    <submittedName>
        <fullName evidence="3">Uncharacterized protein</fullName>
    </submittedName>
</protein>
<name>A0AAE0GSX3_9CHLO</name>
<gene>
    <name evidence="3" type="ORF">CYMTET_8751</name>
</gene>
<evidence type="ECO:0000313" key="3">
    <source>
        <dbReference type="EMBL" id="KAK3283557.1"/>
    </source>
</evidence>
<keyword evidence="1" id="KW-1133">Transmembrane helix</keyword>
<reference evidence="3 4" key="1">
    <citation type="journal article" date="2015" name="Genome Biol. Evol.">
        <title>Comparative Genomics of a Bacterivorous Green Alga Reveals Evolutionary Causalities and Consequences of Phago-Mixotrophic Mode of Nutrition.</title>
        <authorList>
            <person name="Burns J.A."/>
            <person name="Paasch A."/>
            <person name="Narechania A."/>
            <person name="Kim E."/>
        </authorList>
    </citation>
    <scope>NUCLEOTIDE SEQUENCE [LARGE SCALE GENOMIC DNA]</scope>
    <source>
        <strain evidence="3 4">PLY_AMNH</strain>
    </source>
</reference>
<keyword evidence="1" id="KW-0812">Transmembrane</keyword>
<evidence type="ECO:0000256" key="1">
    <source>
        <dbReference type="SAM" id="Phobius"/>
    </source>
</evidence>
<sequence>MLLSVRAALFLAAFSFVLACGQETTSHRGSQHGKRQLLGRRGKLRAAKTVDLQQAEEKALTIGADPDDVMDAAAEAGVRVMDPQQAAAEALAGGADPDDIVDAAAEAGIRLIDPQQVAAEALEEGADIEDVAEAAIGTGVKIFDPKVVAAEALEAGATAEDVYDAAVDGGVEPEELASARLDVKTAATEEAVLEKFAVAGLLFTLLAICLVIPTYLHRQIQLQKRSSETRLEADLRYLSTKYKEFNARRAYPNMTSYCWNFWRV</sequence>